<dbReference type="SUPFAM" id="SSF51556">
    <property type="entry name" value="Metallo-dependent hydrolases"/>
    <property type="match status" value="1"/>
</dbReference>
<dbReference type="PANTHER" id="PTHR43135">
    <property type="entry name" value="ALPHA-D-RIBOSE 1-METHYLPHOSPHONATE 5-TRIPHOSPHATE DIPHOSPHATASE"/>
    <property type="match status" value="1"/>
</dbReference>
<evidence type="ECO:0000313" key="2">
    <source>
        <dbReference type="EMBL" id="QHQ35683.1"/>
    </source>
</evidence>
<keyword evidence="3" id="KW-1185">Reference proteome</keyword>
<protein>
    <submittedName>
        <fullName evidence="2">Alpha-D-ribose 1-methylphosphonate 5-triphosphate diphosphatase</fullName>
        <ecNumber evidence="2">3.6.1.63</ecNumber>
    </submittedName>
</protein>
<gene>
    <name evidence="2" type="ORF">GO499_11090</name>
</gene>
<dbReference type="RefSeq" id="WP_161862243.1">
    <property type="nucleotide sequence ID" value="NZ_CP046620.1"/>
</dbReference>
<dbReference type="GO" id="GO:0016810">
    <property type="term" value="F:hydrolase activity, acting on carbon-nitrogen (but not peptide) bonds"/>
    <property type="evidence" value="ECO:0007669"/>
    <property type="project" value="InterPro"/>
</dbReference>
<keyword evidence="2" id="KW-0378">Hydrolase</keyword>
<dbReference type="InterPro" id="IPR006680">
    <property type="entry name" value="Amidohydro-rel"/>
</dbReference>
<dbReference type="NCBIfam" id="NF011990">
    <property type="entry name" value="PRK15446.2-6"/>
    <property type="match status" value="1"/>
</dbReference>
<proteinExistence type="predicted"/>
<organism evidence="2 3">
    <name type="scientific">Algicella marina</name>
    <dbReference type="NCBI Taxonomy" id="2683284"/>
    <lineage>
        <taxon>Bacteria</taxon>
        <taxon>Pseudomonadati</taxon>
        <taxon>Pseudomonadota</taxon>
        <taxon>Alphaproteobacteria</taxon>
        <taxon>Rhodobacterales</taxon>
        <taxon>Paracoccaceae</taxon>
        <taxon>Algicella</taxon>
    </lineage>
</organism>
<accession>A0A6P1T1Z9</accession>
<dbReference type="Gene3D" id="2.30.40.10">
    <property type="entry name" value="Urease, subunit C, domain 1"/>
    <property type="match status" value="1"/>
</dbReference>
<feature type="domain" description="Amidohydrolase-related" evidence="1">
    <location>
        <begin position="278"/>
        <end position="371"/>
    </location>
</feature>
<dbReference type="PIRSF" id="PIRSF038971">
    <property type="entry name" value="PhnM"/>
    <property type="match status" value="1"/>
</dbReference>
<dbReference type="Pfam" id="PF01979">
    <property type="entry name" value="Amidohydro_1"/>
    <property type="match status" value="1"/>
</dbReference>
<dbReference type="SUPFAM" id="SSF51338">
    <property type="entry name" value="Composite domain of metallo-dependent hydrolases"/>
    <property type="match status" value="1"/>
</dbReference>
<dbReference type="EMBL" id="CP046620">
    <property type="protein sequence ID" value="QHQ35683.1"/>
    <property type="molecule type" value="Genomic_DNA"/>
</dbReference>
<dbReference type="NCBIfam" id="NF011987">
    <property type="entry name" value="PRK15446.2-3"/>
    <property type="match status" value="1"/>
</dbReference>
<name>A0A6P1T1Z9_9RHOB</name>
<dbReference type="InterPro" id="IPR012696">
    <property type="entry name" value="PhnM"/>
</dbReference>
<dbReference type="Proteomes" id="UP000464495">
    <property type="component" value="Chromosome"/>
</dbReference>
<dbReference type="EC" id="3.6.1.63" evidence="2"/>
<dbReference type="KEGG" id="amaq:GO499_11090"/>
<reference evidence="2 3" key="1">
    <citation type="submission" date="2019-12" db="EMBL/GenBank/DDBJ databases">
        <title>Complete genome sequence of Algicella marina strain 9Alg 56(T) isolated from the red alga Tichocarpus crinitus.</title>
        <authorList>
            <person name="Kim S.-G."/>
            <person name="Nedashkovskaya O.I."/>
        </authorList>
    </citation>
    <scope>NUCLEOTIDE SEQUENCE [LARGE SCALE GENOMIC DNA]</scope>
    <source>
        <strain evidence="2 3">9Alg 56</strain>
    </source>
</reference>
<dbReference type="Gene3D" id="3.20.20.140">
    <property type="entry name" value="Metal-dependent hydrolases"/>
    <property type="match status" value="1"/>
</dbReference>
<dbReference type="InterPro" id="IPR032466">
    <property type="entry name" value="Metal_Hydrolase"/>
</dbReference>
<dbReference type="InterPro" id="IPR011059">
    <property type="entry name" value="Metal-dep_hydrolase_composite"/>
</dbReference>
<sequence>MNTGQDSLCLQGGKILRGGALEDGTLGIAGALLADAGNAPVLETTGYLVLPGIIDLHGDAFEHHMAPRPTAPLPFAMGLVGVDSDAAANGVTTAWMAQSWSWEGGARGPDYAVGLLEALEAYRPQAGTDLRIQIRCETHTMETEGRLIDAIRRFRLGYVVFNNHLEEALEMGRRDLASLTGWASRTGRTPQQHLDLVLSLKARDAEASAYLARLSAVFAQEGVRSGSHDDADTATRTRFADLGARICEFPTGVAAARAAHTAGDPVLMGAPNIVRGGSQSGNIAAADLVAEGLCDALVSDYHYPTLARAAFRLADDGLLSLADAWALISCNPARIMAMPDRGELADGRRADLVIIDEYSRRIEGTMVAGRWTHLSGNLAARLARSPLRARVAAE</sequence>
<dbReference type="InterPro" id="IPR051781">
    <property type="entry name" value="Metallo-dep_Hydrolase"/>
</dbReference>
<dbReference type="AlphaFoldDB" id="A0A6P1T1Z9"/>
<evidence type="ECO:0000259" key="1">
    <source>
        <dbReference type="Pfam" id="PF01979"/>
    </source>
</evidence>
<dbReference type="PANTHER" id="PTHR43135:SF3">
    <property type="entry name" value="ALPHA-D-RIBOSE 1-METHYLPHOSPHONATE 5-TRIPHOSPHATE DIPHOSPHATASE"/>
    <property type="match status" value="1"/>
</dbReference>
<dbReference type="GO" id="GO:0019700">
    <property type="term" value="P:organic phosphonate catabolic process"/>
    <property type="evidence" value="ECO:0007669"/>
    <property type="project" value="InterPro"/>
</dbReference>
<evidence type="ECO:0000313" key="3">
    <source>
        <dbReference type="Proteomes" id="UP000464495"/>
    </source>
</evidence>